<gene>
    <name evidence="1" type="ORF">Amon02_000088200</name>
</gene>
<evidence type="ECO:0000313" key="1">
    <source>
        <dbReference type="EMBL" id="GME72184.1"/>
    </source>
</evidence>
<organism evidence="1 2">
    <name type="scientific">Ambrosiozyma monospora</name>
    <name type="common">Yeast</name>
    <name type="synonym">Endomycopsis monosporus</name>
    <dbReference type="NCBI Taxonomy" id="43982"/>
    <lineage>
        <taxon>Eukaryota</taxon>
        <taxon>Fungi</taxon>
        <taxon>Dikarya</taxon>
        <taxon>Ascomycota</taxon>
        <taxon>Saccharomycotina</taxon>
        <taxon>Pichiomycetes</taxon>
        <taxon>Pichiales</taxon>
        <taxon>Pichiaceae</taxon>
        <taxon>Ambrosiozyma</taxon>
    </lineage>
</organism>
<protein>
    <submittedName>
        <fullName evidence="1">Unnamed protein product</fullName>
    </submittedName>
</protein>
<accession>A0ACB5SUP4</accession>
<comment type="caution">
    <text evidence="1">The sequence shown here is derived from an EMBL/GenBank/DDBJ whole genome shotgun (WGS) entry which is preliminary data.</text>
</comment>
<reference evidence="1" key="1">
    <citation type="submission" date="2023-04" db="EMBL/GenBank/DDBJ databases">
        <title>Ambrosiozyma monospora NBRC 10751.</title>
        <authorList>
            <person name="Ichikawa N."/>
            <person name="Sato H."/>
            <person name="Tonouchi N."/>
        </authorList>
    </citation>
    <scope>NUCLEOTIDE SEQUENCE</scope>
    <source>
        <strain evidence="1">NBRC 10751</strain>
    </source>
</reference>
<proteinExistence type="predicted"/>
<name>A0ACB5SUP4_AMBMO</name>
<dbReference type="EMBL" id="BSXS01000365">
    <property type="protein sequence ID" value="GME72184.1"/>
    <property type="molecule type" value="Genomic_DNA"/>
</dbReference>
<evidence type="ECO:0000313" key="2">
    <source>
        <dbReference type="Proteomes" id="UP001165064"/>
    </source>
</evidence>
<dbReference type="Proteomes" id="UP001165064">
    <property type="component" value="Unassembled WGS sequence"/>
</dbReference>
<sequence length="554" mass="62970">MCEEFIICCYACWLAGYKVIPLPPIDSEPKLIDEDCGAFVRIVKQFKVSAIFVNNDTEHSLKNKPVSSKLKTTSQTQKVVLPKLRNTSKHTKNPHSPKTVYDKMTQYRKRHHYKQGNEALVWIVFDADHSYNSIRLSHETMLNTCKTLKETCQISSMKPLLACVRHHFGLGFIQTVLMGIYLGTETYLITPVEYFTNTASFYLSLSRYKIENVYMTDMMLLHATQIIRNPSVHKIDLSHLKNLMIGWPNRPSIGIVKEFIKKFQVWEISASVVSNVYQHMNNPLLTLRSYLNFEPVNLWIDPIALSQGYISLVNPNDSPNSIPVQDSGVVSVNTQIVIVNPETKQICKVGEFGEIWSCSESTTMASKMDRIEGWNEDLNYFRTGDFGFLHNVTKTSTEKRGGTGGGPIELQLLFNLGKIEETFEHLGLLYFVQDIEYTIESVFYEFVSNSMVCKIGSYVILMIESLQRSNKSLSSLVPLFVDKILSKFSLVVDIVVFADLPVSRIGENQRYKTMRRFLNGTLKIKGSYGVNFGEISSINSVKLIDSVIRSVQST</sequence>
<keyword evidence="2" id="KW-1185">Reference proteome</keyword>